<protein>
    <submittedName>
        <fullName evidence="1">Glucosamine-6-phosphate isomerase (Glucosamine-6-phosphate deaminase) (GNPDA) (GlcN6P deaminase)</fullName>
        <ecNumber evidence="1">3.2.1.52</ecNumber>
    </submittedName>
</protein>
<keyword evidence="1" id="KW-0378">Hydrolase</keyword>
<reference evidence="1" key="1">
    <citation type="submission" date="2022-04" db="EMBL/GenBank/DDBJ databases">
        <title>Genome of the entomopathogenic fungus Entomophthora muscae.</title>
        <authorList>
            <person name="Elya C."/>
            <person name="Lovett B.R."/>
            <person name="Lee E."/>
            <person name="Macias A.M."/>
            <person name="Hajek A.E."/>
            <person name="De Bivort B.L."/>
            <person name="Kasson M.T."/>
            <person name="De Fine Licht H.H."/>
            <person name="Stajich J.E."/>
        </authorList>
    </citation>
    <scope>NUCLEOTIDE SEQUENCE</scope>
    <source>
        <strain evidence="1">Berkeley</strain>
    </source>
</reference>
<comment type="caution">
    <text evidence="1">The sequence shown here is derived from an EMBL/GenBank/DDBJ whole genome shotgun (WGS) entry which is preliminary data.</text>
</comment>
<dbReference type="EMBL" id="QTSX02002351">
    <property type="protein sequence ID" value="KAJ9075904.1"/>
    <property type="molecule type" value="Genomic_DNA"/>
</dbReference>
<evidence type="ECO:0000313" key="2">
    <source>
        <dbReference type="Proteomes" id="UP001165960"/>
    </source>
</evidence>
<gene>
    <name evidence="1" type="primary">NAG1_13</name>
    <name evidence="1" type="ORF">DSO57_1031175</name>
</gene>
<keyword evidence="1" id="KW-0326">Glycosidase</keyword>
<proteinExistence type="predicted"/>
<evidence type="ECO:0000313" key="1">
    <source>
        <dbReference type="EMBL" id="KAJ9075904.1"/>
    </source>
</evidence>
<keyword evidence="2" id="KW-1185">Reference proteome</keyword>
<dbReference type="Proteomes" id="UP001165960">
    <property type="component" value="Unassembled WGS sequence"/>
</dbReference>
<keyword evidence="1" id="KW-0413">Isomerase</keyword>
<organism evidence="1 2">
    <name type="scientific">Entomophthora muscae</name>
    <dbReference type="NCBI Taxonomy" id="34485"/>
    <lineage>
        <taxon>Eukaryota</taxon>
        <taxon>Fungi</taxon>
        <taxon>Fungi incertae sedis</taxon>
        <taxon>Zoopagomycota</taxon>
        <taxon>Entomophthoromycotina</taxon>
        <taxon>Entomophthoromycetes</taxon>
        <taxon>Entomophthorales</taxon>
        <taxon>Entomophthoraceae</taxon>
        <taxon>Entomophthora</taxon>
    </lineage>
</organism>
<accession>A0ACC2TMN3</accession>
<name>A0ACC2TMN3_9FUNG</name>
<sequence length="536" mass="61344">MLILVGLLQAVVADPFAVWPMPKSIVMGSNLASVSPRFEFTAQGSTPELAQMMLRYQKQIANTDWKPIVPTFEASGTPEWELKSVVVQVDSKSAELDENTDESYTLSIKDSVGLINAPTIYGARHAMETLYQMVQLSNRHRVICKVPLEINDEPKFKHRGLLLDTSRNYYPVKDILRTIETMGRNKMNVFHWHIVDSHSWPFQSKKHPKLSQRGAIFPDQVYTFEDIHGIVKFAKAHGVRIIPELEAPAHSYAMGLAYPEIKTCMNMDKWADFAAEPPSGQIDPTNPKSIEIVKDLMDEFAMLFPDSRMHLSGDEVNQKCWDDDPRIKLFLRNENMDVGNLLTNFSSRMHLHALEHKKDIVVWEEMVLNHNANLPKNTLVQVWNQQDKVKDIIEKGYSVILSNVQHWYLDCGRGGWMGNSPNGNSWCDPYKHWQRVYSLNMYDSLDHNQKKKVVGGEVALWSEQADPVNLDILLWPRTCAAAEVLWSGNMDHNHVVIPKNTLTRLNNFRFHLTHHGVNAEPLQPLWCVRHPGRCNA</sequence>
<dbReference type="EC" id="3.2.1.52" evidence="1"/>